<evidence type="ECO:0000256" key="1">
    <source>
        <dbReference type="SAM" id="MobiDB-lite"/>
    </source>
</evidence>
<keyword evidence="2" id="KW-0812">Transmembrane</keyword>
<feature type="transmembrane region" description="Helical" evidence="2">
    <location>
        <begin position="36"/>
        <end position="55"/>
    </location>
</feature>
<feature type="transmembrane region" description="Helical" evidence="2">
    <location>
        <begin position="96"/>
        <end position="115"/>
    </location>
</feature>
<name>A0ABS2TK26_9ACTN</name>
<evidence type="ECO:0008006" key="5">
    <source>
        <dbReference type="Google" id="ProtNLM"/>
    </source>
</evidence>
<keyword evidence="2" id="KW-1133">Transmembrane helix</keyword>
<keyword evidence="2" id="KW-0472">Membrane</keyword>
<keyword evidence="4" id="KW-1185">Reference proteome</keyword>
<evidence type="ECO:0000313" key="4">
    <source>
        <dbReference type="Proteomes" id="UP000749040"/>
    </source>
</evidence>
<protein>
    <recommendedName>
        <fullName evidence="5">ATP synthase protein I</fullName>
    </recommendedName>
</protein>
<feature type="region of interest" description="Disordered" evidence="1">
    <location>
        <begin position="133"/>
        <end position="158"/>
    </location>
</feature>
<feature type="transmembrane region" description="Helical" evidence="2">
    <location>
        <begin position="67"/>
        <end position="90"/>
    </location>
</feature>
<sequence length="158" mass="16196">MQPNDARILRGSAIIAAPVGVVATVVSAVAAGGKGLLGGLVALAVMAAFFGLGSWALMRITQDKPQVVMSAGMLVYTVQILLIGIFVIAFKDTSAFNGRAFALTLLCTALAWVGGQVRESLTAKMLYVDPEPSVPAKPAAEPSREDAPSLKTGSSHGG</sequence>
<reference evidence="3 4" key="1">
    <citation type="submission" date="2021-01" db="EMBL/GenBank/DDBJ databases">
        <title>Streptomyces acididurans sp. nov., isolated from a peat swamp forest soil.</title>
        <authorList>
            <person name="Chantavorakit T."/>
            <person name="Duangmal K."/>
        </authorList>
    </citation>
    <scope>NUCLEOTIDE SEQUENCE [LARGE SCALE GENOMIC DNA]</scope>
    <source>
        <strain evidence="3 4">KK5PA1</strain>
    </source>
</reference>
<dbReference type="RefSeq" id="WP_205355563.1">
    <property type="nucleotide sequence ID" value="NZ_JADKYB010000002.1"/>
</dbReference>
<evidence type="ECO:0000256" key="2">
    <source>
        <dbReference type="SAM" id="Phobius"/>
    </source>
</evidence>
<organism evidence="3 4">
    <name type="scientific">Actinacidiphila acididurans</name>
    <dbReference type="NCBI Taxonomy" id="2784346"/>
    <lineage>
        <taxon>Bacteria</taxon>
        <taxon>Bacillati</taxon>
        <taxon>Actinomycetota</taxon>
        <taxon>Actinomycetes</taxon>
        <taxon>Kitasatosporales</taxon>
        <taxon>Streptomycetaceae</taxon>
        <taxon>Actinacidiphila</taxon>
    </lineage>
</organism>
<proteinExistence type="predicted"/>
<evidence type="ECO:0000313" key="3">
    <source>
        <dbReference type="EMBL" id="MBM9503695.1"/>
    </source>
</evidence>
<comment type="caution">
    <text evidence="3">The sequence shown here is derived from an EMBL/GenBank/DDBJ whole genome shotgun (WGS) entry which is preliminary data.</text>
</comment>
<feature type="transmembrane region" description="Helical" evidence="2">
    <location>
        <begin position="12"/>
        <end position="30"/>
    </location>
</feature>
<gene>
    <name evidence="3" type="ORF">ITX44_03940</name>
</gene>
<dbReference type="EMBL" id="JADKYB010000002">
    <property type="protein sequence ID" value="MBM9503695.1"/>
    <property type="molecule type" value="Genomic_DNA"/>
</dbReference>
<accession>A0ABS2TK26</accession>
<dbReference type="Proteomes" id="UP000749040">
    <property type="component" value="Unassembled WGS sequence"/>
</dbReference>